<keyword evidence="1" id="KW-0472">Membrane</keyword>
<keyword evidence="1" id="KW-0812">Transmembrane</keyword>
<keyword evidence="3" id="KW-1185">Reference proteome</keyword>
<keyword evidence="1" id="KW-1133">Transmembrane helix</keyword>
<reference evidence="2 3" key="1">
    <citation type="submission" date="2019-05" db="EMBL/GenBank/DDBJ databases">
        <title>Streptomyces marianii sp. nov., a novel marine actinomycete from southern coast of India.</title>
        <authorList>
            <person name="Iniyan A.M."/>
            <person name="Wink J."/>
            <person name="Ramprasad E."/>
            <person name="Ramana C.V."/>
            <person name="Bunk B."/>
            <person name="Sproer C."/>
            <person name="Joseph F.-J.R.S."/>
            <person name="Vincent S.G.P."/>
        </authorList>
    </citation>
    <scope>NUCLEOTIDE SEQUENCE [LARGE SCALE GENOMIC DNA]</scope>
    <source>
        <strain evidence="2 3">ICN19</strain>
    </source>
</reference>
<feature type="transmembrane region" description="Helical" evidence="1">
    <location>
        <begin position="217"/>
        <end position="235"/>
    </location>
</feature>
<evidence type="ECO:0000313" key="3">
    <source>
        <dbReference type="Proteomes" id="UP000305921"/>
    </source>
</evidence>
<dbReference type="AlphaFoldDB" id="A0A5R9E4P0"/>
<organism evidence="2 3">
    <name type="scientific">Streptomyces marianii</name>
    <dbReference type="NCBI Taxonomy" id="1817406"/>
    <lineage>
        <taxon>Bacteria</taxon>
        <taxon>Bacillati</taxon>
        <taxon>Actinomycetota</taxon>
        <taxon>Actinomycetes</taxon>
        <taxon>Kitasatosporales</taxon>
        <taxon>Streptomycetaceae</taxon>
        <taxon>Streptomyces</taxon>
    </lineage>
</organism>
<dbReference type="Proteomes" id="UP000305921">
    <property type="component" value="Unassembled WGS sequence"/>
</dbReference>
<dbReference type="OrthoDB" id="4193483at2"/>
<gene>
    <name evidence="2" type="ORF">FEF34_19330</name>
</gene>
<evidence type="ECO:0000313" key="2">
    <source>
        <dbReference type="EMBL" id="TLQ44940.1"/>
    </source>
</evidence>
<feature type="transmembrane region" description="Helical" evidence="1">
    <location>
        <begin position="21"/>
        <end position="43"/>
    </location>
</feature>
<dbReference type="RefSeq" id="WP_138054280.1">
    <property type="nucleotide sequence ID" value="NZ_VAWE01000001.1"/>
</dbReference>
<accession>A0A5R9E4P0</accession>
<comment type="caution">
    <text evidence="2">The sequence shown here is derived from an EMBL/GenBank/DDBJ whole genome shotgun (WGS) entry which is preliminary data.</text>
</comment>
<sequence length="268" mass="29443">MSRSKRAEARRRRRAWWNRAWGLLVVPLAVMAGATGVVVLVTVPDSVNEVRAFRSARPCTFPAAVAADCLRTYPATVRGTAVENQGRSQLYLLKLDGPPPIPAELDMDDEVPLLKHLRKGDHVTVTVWRDYATAVTKDGVTQESTDTPEGWPEIQTAFALDLLTVGGYGGFAGATAVRHARRRSLPDWVAPRGRWTMGAVFASVPAGIIGYETGTGPVVVALLWLALLPAVWLVVERRERHNPGRHSRRPAPSRAADTGTWPRYLANW</sequence>
<dbReference type="EMBL" id="VAWE01000001">
    <property type="protein sequence ID" value="TLQ44940.1"/>
    <property type="molecule type" value="Genomic_DNA"/>
</dbReference>
<evidence type="ECO:0000256" key="1">
    <source>
        <dbReference type="SAM" id="Phobius"/>
    </source>
</evidence>
<proteinExistence type="predicted"/>
<name>A0A5R9E4P0_9ACTN</name>
<protein>
    <submittedName>
        <fullName evidence="2">Uncharacterized protein</fullName>
    </submittedName>
</protein>